<reference evidence="1" key="1">
    <citation type="submission" date="2024-05" db="EMBL/GenBank/DDBJ databases">
        <authorList>
            <person name="Kim S."/>
            <person name="Heo J."/>
            <person name="Choi H."/>
            <person name="Choi Y."/>
            <person name="Kwon S.-W."/>
            <person name="Kim Y."/>
        </authorList>
    </citation>
    <scope>NUCLEOTIDE SEQUENCE</scope>
    <source>
        <strain evidence="1">KACC 23698</strain>
    </source>
</reference>
<proteinExistence type="predicted"/>
<evidence type="ECO:0000313" key="1">
    <source>
        <dbReference type="EMBL" id="XBO37982.1"/>
    </source>
</evidence>
<dbReference type="AlphaFoldDB" id="A0AAU7JC74"/>
<organism evidence="1">
    <name type="scientific">Alsobacter sp. KACC 23698</name>
    <dbReference type="NCBI Taxonomy" id="3149229"/>
    <lineage>
        <taxon>Bacteria</taxon>
        <taxon>Pseudomonadati</taxon>
        <taxon>Pseudomonadota</taxon>
        <taxon>Alphaproteobacteria</taxon>
        <taxon>Hyphomicrobiales</taxon>
        <taxon>Alsobacteraceae</taxon>
        <taxon>Alsobacter</taxon>
    </lineage>
</organism>
<dbReference type="Gene3D" id="2.30.330.10">
    <property type="entry name" value="SpoA-like"/>
    <property type="match status" value="1"/>
</dbReference>
<dbReference type="EMBL" id="CP157484">
    <property type="protein sequence ID" value="XBO37982.1"/>
    <property type="molecule type" value="Genomic_DNA"/>
</dbReference>
<protein>
    <recommendedName>
        <fullName evidence="2">Flagellar motor switch protein FliN-like C-terminal domain-containing protein</fullName>
    </recommendedName>
</protein>
<dbReference type="SUPFAM" id="SSF101801">
    <property type="entry name" value="Surface presentation of antigens (SPOA)"/>
    <property type="match status" value="1"/>
</dbReference>
<sequence>MRRLADRLEELWFATTWILRMEAAGFDFMLRPRAPTGSLPQGPAIAGLIGADRFALVLPDALVGAILAQAPEPVDWGALAPADAALALECLLGAVLQPLEARLGLPISLESVIPATGLTDGQALTFEIMTPGAAYPCAAFLHGREPRGRMAQDLMRIVGWGPAIMPGQSLVVGPVDLDAADLADLAVGDTIVLEGATTDRLDGEIVFPDGSARAVSIQGGAAVLSDEGPVPASQLEARGGADLLVGSTTSPVMPEPGAAVPFRSFDDGRVRLRSGGRVIALGELVEADGRIGVSITSMGPE</sequence>
<accession>A0AAU7JC74</accession>
<evidence type="ECO:0008006" key="2">
    <source>
        <dbReference type="Google" id="ProtNLM"/>
    </source>
</evidence>
<gene>
    <name evidence="1" type="ORF">ABEG18_20015</name>
</gene>
<name>A0AAU7JC74_9HYPH</name>
<dbReference type="RefSeq" id="WP_406854808.1">
    <property type="nucleotide sequence ID" value="NZ_CP157484.1"/>
</dbReference>
<dbReference type="InterPro" id="IPR036429">
    <property type="entry name" value="SpoA-like_sf"/>
</dbReference>